<dbReference type="OrthoDB" id="3222at2759"/>
<evidence type="ECO:0000256" key="8">
    <source>
        <dbReference type="SAM" id="Phobius"/>
    </source>
</evidence>
<dbReference type="GO" id="GO:0015254">
    <property type="term" value="F:glycerol channel activity"/>
    <property type="evidence" value="ECO:0007669"/>
    <property type="project" value="TreeGrafter"/>
</dbReference>
<evidence type="ECO:0000313" key="10">
    <source>
        <dbReference type="Proteomes" id="UP000230423"/>
    </source>
</evidence>
<keyword evidence="10" id="KW-1185">Reference proteome</keyword>
<dbReference type="PANTHER" id="PTHR43829">
    <property type="entry name" value="AQUAPORIN OR AQUAGLYCEROPORIN RELATED"/>
    <property type="match status" value="1"/>
</dbReference>
<dbReference type="InterPro" id="IPR023271">
    <property type="entry name" value="Aquaporin-like"/>
</dbReference>
<evidence type="ECO:0000313" key="9">
    <source>
        <dbReference type="EMBL" id="PIO69017.1"/>
    </source>
</evidence>
<protein>
    <recommendedName>
        <fullName evidence="11">Aquaporin</fullName>
    </recommendedName>
</protein>
<feature type="transmembrane region" description="Helical" evidence="8">
    <location>
        <begin position="21"/>
        <end position="40"/>
    </location>
</feature>
<dbReference type="InterPro" id="IPR050363">
    <property type="entry name" value="MIP/Aquaporin"/>
</dbReference>
<evidence type="ECO:0008006" key="11">
    <source>
        <dbReference type="Google" id="ProtNLM"/>
    </source>
</evidence>
<evidence type="ECO:0000256" key="4">
    <source>
        <dbReference type="ARBA" id="ARBA00022692"/>
    </source>
</evidence>
<keyword evidence="6 8" id="KW-0472">Membrane</keyword>
<evidence type="ECO:0000256" key="3">
    <source>
        <dbReference type="ARBA" id="ARBA00022448"/>
    </source>
</evidence>
<name>A0A2G9UFK6_TELCI</name>
<evidence type="ECO:0000256" key="1">
    <source>
        <dbReference type="ARBA" id="ARBA00004141"/>
    </source>
</evidence>
<comment type="function">
    <text evidence="7">Aquaglyceroporin that may modulate the water content and osmolytes during anhydrobiosis.</text>
</comment>
<evidence type="ECO:0000256" key="2">
    <source>
        <dbReference type="ARBA" id="ARBA00006175"/>
    </source>
</evidence>
<dbReference type="PANTHER" id="PTHR43829:SF27">
    <property type="entry name" value="AQUAPORIN-3"/>
    <property type="match status" value="1"/>
</dbReference>
<reference evidence="9 10" key="1">
    <citation type="submission" date="2015-09" db="EMBL/GenBank/DDBJ databases">
        <title>Draft genome of the parasitic nematode Teladorsagia circumcincta isolate WARC Sus (inbred).</title>
        <authorList>
            <person name="Mitreva M."/>
        </authorList>
    </citation>
    <scope>NUCLEOTIDE SEQUENCE [LARGE SCALE GENOMIC DNA]</scope>
    <source>
        <strain evidence="9 10">S</strain>
    </source>
</reference>
<dbReference type="EMBL" id="KZ346813">
    <property type="protein sequence ID" value="PIO69017.1"/>
    <property type="molecule type" value="Genomic_DNA"/>
</dbReference>
<organism evidence="9 10">
    <name type="scientific">Teladorsagia circumcincta</name>
    <name type="common">Brown stomach worm</name>
    <name type="synonym">Ostertagia circumcincta</name>
    <dbReference type="NCBI Taxonomy" id="45464"/>
    <lineage>
        <taxon>Eukaryota</taxon>
        <taxon>Metazoa</taxon>
        <taxon>Ecdysozoa</taxon>
        <taxon>Nematoda</taxon>
        <taxon>Chromadorea</taxon>
        <taxon>Rhabditida</taxon>
        <taxon>Rhabditina</taxon>
        <taxon>Rhabditomorpha</taxon>
        <taxon>Strongyloidea</taxon>
        <taxon>Trichostrongylidae</taxon>
        <taxon>Teladorsagia</taxon>
    </lineage>
</organism>
<dbReference type="Pfam" id="PF00230">
    <property type="entry name" value="MIP"/>
    <property type="match status" value="1"/>
</dbReference>
<feature type="transmembrane region" description="Helical" evidence="8">
    <location>
        <begin position="52"/>
        <end position="73"/>
    </location>
</feature>
<dbReference type="GO" id="GO:0016323">
    <property type="term" value="C:basolateral plasma membrane"/>
    <property type="evidence" value="ECO:0007669"/>
    <property type="project" value="TreeGrafter"/>
</dbReference>
<comment type="subcellular location">
    <subcellularLocation>
        <location evidence="1">Membrane</location>
        <topology evidence="1">Multi-pass membrane protein</topology>
    </subcellularLocation>
</comment>
<sequence length="91" mass="10162">MNLVDRLREKLHISNELYRAALAEMFCTGFLLFGGGSVNAQFVLSQRRTNEWIAVAIGWGLVLLFAVQMSYRISGSSCSPWRKISAHSSVP</sequence>
<comment type="similarity">
    <text evidence="2">Belongs to the MIP/aquaporin (TC 1.A.8) family.</text>
</comment>
<evidence type="ECO:0000256" key="5">
    <source>
        <dbReference type="ARBA" id="ARBA00022989"/>
    </source>
</evidence>
<keyword evidence="5 8" id="KW-1133">Transmembrane helix</keyword>
<accession>A0A2G9UFK6</accession>
<dbReference type="Proteomes" id="UP000230423">
    <property type="component" value="Unassembled WGS sequence"/>
</dbReference>
<proteinExistence type="inferred from homology"/>
<keyword evidence="4 8" id="KW-0812">Transmembrane</keyword>
<keyword evidence="3" id="KW-0813">Transport</keyword>
<evidence type="ECO:0000256" key="6">
    <source>
        <dbReference type="ARBA" id="ARBA00023136"/>
    </source>
</evidence>
<dbReference type="AlphaFoldDB" id="A0A2G9UFK6"/>
<dbReference type="GO" id="GO:0015250">
    <property type="term" value="F:water channel activity"/>
    <property type="evidence" value="ECO:0007669"/>
    <property type="project" value="TreeGrafter"/>
</dbReference>
<gene>
    <name evidence="9" type="ORF">TELCIR_09175</name>
</gene>
<evidence type="ECO:0000256" key="7">
    <source>
        <dbReference type="ARBA" id="ARBA00045280"/>
    </source>
</evidence>
<dbReference type="Gene3D" id="1.20.1080.10">
    <property type="entry name" value="Glycerol uptake facilitator protein"/>
    <property type="match status" value="1"/>
</dbReference>
<dbReference type="InterPro" id="IPR000425">
    <property type="entry name" value="MIP"/>
</dbReference>
<dbReference type="SUPFAM" id="SSF81338">
    <property type="entry name" value="Aquaporin-like"/>
    <property type="match status" value="1"/>
</dbReference>